<proteinExistence type="predicted"/>
<organism evidence="1 2">
    <name type="scientific">Helianthus annuus</name>
    <name type="common">Common sunflower</name>
    <dbReference type="NCBI Taxonomy" id="4232"/>
    <lineage>
        <taxon>Eukaryota</taxon>
        <taxon>Viridiplantae</taxon>
        <taxon>Streptophyta</taxon>
        <taxon>Embryophyta</taxon>
        <taxon>Tracheophyta</taxon>
        <taxon>Spermatophyta</taxon>
        <taxon>Magnoliopsida</taxon>
        <taxon>eudicotyledons</taxon>
        <taxon>Gunneridae</taxon>
        <taxon>Pentapetalae</taxon>
        <taxon>asterids</taxon>
        <taxon>campanulids</taxon>
        <taxon>Asterales</taxon>
        <taxon>Asteraceae</taxon>
        <taxon>Asteroideae</taxon>
        <taxon>Heliantheae alliance</taxon>
        <taxon>Heliantheae</taxon>
        <taxon>Helianthus</taxon>
    </lineage>
</organism>
<evidence type="ECO:0000313" key="1">
    <source>
        <dbReference type="EMBL" id="OTF90972.1"/>
    </source>
</evidence>
<keyword evidence="2" id="KW-1185">Reference proteome</keyword>
<gene>
    <name evidence="1" type="ORF">HannXRQ_Chr16g0505501</name>
</gene>
<evidence type="ECO:0000313" key="2">
    <source>
        <dbReference type="Proteomes" id="UP000215914"/>
    </source>
</evidence>
<dbReference type="Proteomes" id="UP000215914">
    <property type="component" value="Chromosome 16"/>
</dbReference>
<accession>A0A251RXK3</accession>
<dbReference type="EMBL" id="CM007905">
    <property type="protein sequence ID" value="OTF90972.1"/>
    <property type="molecule type" value="Genomic_DNA"/>
</dbReference>
<dbReference type="InParanoid" id="A0A251RXK3"/>
<protein>
    <submittedName>
        <fullName evidence="1">Uncharacterized protein</fullName>
    </submittedName>
</protein>
<reference evidence="2" key="1">
    <citation type="journal article" date="2017" name="Nature">
        <title>The sunflower genome provides insights into oil metabolism, flowering and Asterid evolution.</title>
        <authorList>
            <person name="Badouin H."/>
            <person name="Gouzy J."/>
            <person name="Grassa C.J."/>
            <person name="Murat F."/>
            <person name="Staton S.E."/>
            <person name="Cottret L."/>
            <person name="Lelandais-Briere C."/>
            <person name="Owens G.L."/>
            <person name="Carrere S."/>
            <person name="Mayjonade B."/>
            <person name="Legrand L."/>
            <person name="Gill N."/>
            <person name="Kane N.C."/>
            <person name="Bowers J.E."/>
            <person name="Hubner S."/>
            <person name="Bellec A."/>
            <person name="Berard A."/>
            <person name="Berges H."/>
            <person name="Blanchet N."/>
            <person name="Boniface M.C."/>
            <person name="Brunel D."/>
            <person name="Catrice O."/>
            <person name="Chaidir N."/>
            <person name="Claudel C."/>
            <person name="Donnadieu C."/>
            <person name="Faraut T."/>
            <person name="Fievet G."/>
            <person name="Helmstetter N."/>
            <person name="King M."/>
            <person name="Knapp S.J."/>
            <person name="Lai Z."/>
            <person name="Le Paslier M.C."/>
            <person name="Lippi Y."/>
            <person name="Lorenzon L."/>
            <person name="Mandel J.R."/>
            <person name="Marage G."/>
            <person name="Marchand G."/>
            <person name="Marquand E."/>
            <person name="Bret-Mestries E."/>
            <person name="Morien E."/>
            <person name="Nambeesan S."/>
            <person name="Nguyen T."/>
            <person name="Pegot-Espagnet P."/>
            <person name="Pouilly N."/>
            <person name="Raftis F."/>
            <person name="Sallet E."/>
            <person name="Schiex T."/>
            <person name="Thomas J."/>
            <person name="Vandecasteele C."/>
            <person name="Vares D."/>
            <person name="Vear F."/>
            <person name="Vautrin S."/>
            <person name="Crespi M."/>
            <person name="Mangin B."/>
            <person name="Burke J.M."/>
            <person name="Salse J."/>
            <person name="Munos S."/>
            <person name="Vincourt P."/>
            <person name="Rieseberg L.H."/>
            <person name="Langlade N.B."/>
        </authorList>
    </citation>
    <scope>NUCLEOTIDE SEQUENCE [LARGE SCALE GENOMIC DNA]</scope>
    <source>
        <strain evidence="2">cv. SF193</strain>
    </source>
</reference>
<dbReference type="AlphaFoldDB" id="A0A251RXK3"/>
<name>A0A251RXK3_HELAN</name>
<sequence>MIRRSMHLPGGRQRSPAALFGPSGFTAMVVSDGGSIGGERGGTEVTVRWSPTRTDGHRLGSAVLALVRWVFCLGVPGWVRFVTGLSGDVVVRVSGHSWVRVKRGQHRSNTGQLVKGSRTRSDSVLERFGLPGQLAESTRSTQSVNSACRHEDSVAFQSQGMVGIGGPLETRVLSGHSVSRKTLLICFRCAMNIPVQSRQL</sequence>